<accession>A0A0E9RXD2</accession>
<reference evidence="1" key="1">
    <citation type="submission" date="2014-11" db="EMBL/GenBank/DDBJ databases">
        <authorList>
            <person name="Amaro Gonzalez C."/>
        </authorList>
    </citation>
    <scope>NUCLEOTIDE SEQUENCE</scope>
</reference>
<protein>
    <submittedName>
        <fullName evidence="1">Uncharacterized protein</fullName>
    </submittedName>
</protein>
<dbReference type="EMBL" id="GBXM01075537">
    <property type="protein sequence ID" value="JAH33040.1"/>
    <property type="molecule type" value="Transcribed_RNA"/>
</dbReference>
<dbReference type="AlphaFoldDB" id="A0A0E9RXD2"/>
<sequence length="53" mass="6114">MALLYRGLMGTTSSDPALVSYFWTRVGLESASLCRSSFLYYPRFVQFLLDNRI</sequence>
<name>A0A0E9RXD2_ANGAN</name>
<evidence type="ECO:0000313" key="1">
    <source>
        <dbReference type="EMBL" id="JAH33040.1"/>
    </source>
</evidence>
<reference evidence="1" key="2">
    <citation type="journal article" date="2015" name="Fish Shellfish Immunol.">
        <title>Early steps in the European eel (Anguilla anguilla)-Vibrio vulnificus interaction in the gills: Role of the RtxA13 toxin.</title>
        <authorList>
            <person name="Callol A."/>
            <person name="Pajuelo D."/>
            <person name="Ebbesson L."/>
            <person name="Teles M."/>
            <person name="MacKenzie S."/>
            <person name="Amaro C."/>
        </authorList>
    </citation>
    <scope>NUCLEOTIDE SEQUENCE</scope>
</reference>
<organism evidence="1">
    <name type="scientific">Anguilla anguilla</name>
    <name type="common">European freshwater eel</name>
    <name type="synonym">Muraena anguilla</name>
    <dbReference type="NCBI Taxonomy" id="7936"/>
    <lineage>
        <taxon>Eukaryota</taxon>
        <taxon>Metazoa</taxon>
        <taxon>Chordata</taxon>
        <taxon>Craniata</taxon>
        <taxon>Vertebrata</taxon>
        <taxon>Euteleostomi</taxon>
        <taxon>Actinopterygii</taxon>
        <taxon>Neopterygii</taxon>
        <taxon>Teleostei</taxon>
        <taxon>Anguilliformes</taxon>
        <taxon>Anguillidae</taxon>
        <taxon>Anguilla</taxon>
    </lineage>
</organism>
<proteinExistence type="predicted"/>
<dbReference type="EMBL" id="GBXM01068018">
    <property type="protein sequence ID" value="JAH40559.1"/>
    <property type="molecule type" value="Transcribed_RNA"/>
</dbReference>